<keyword evidence="1" id="KW-0812">Transmembrane</keyword>
<feature type="domain" description="DUF6533" evidence="2">
    <location>
        <begin position="58"/>
        <end position="99"/>
    </location>
</feature>
<dbReference type="EMBL" id="KB467943">
    <property type="protein sequence ID" value="PCH38977.1"/>
    <property type="molecule type" value="Genomic_DNA"/>
</dbReference>
<dbReference type="Pfam" id="PF20151">
    <property type="entry name" value="DUF6533"/>
    <property type="match status" value="1"/>
</dbReference>
<keyword evidence="4" id="KW-1185">Reference proteome</keyword>
<proteinExistence type="predicted"/>
<organism evidence="3 4">
    <name type="scientific">Wolfiporia cocos (strain MD-104)</name>
    <name type="common">Brown rot fungus</name>
    <dbReference type="NCBI Taxonomy" id="742152"/>
    <lineage>
        <taxon>Eukaryota</taxon>
        <taxon>Fungi</taxon>
        <taxon>Dikarya</taxon>
        <taxon>Basidiomycota</taxon>
        <taxon>Agaricomycotina</taxon>
        <taxon>Agaricomycetes</taxon>
        <taxon>Polyporales</taxon>
        <taxon>Phaeolaceae</taxon>
        <taxon>Wolfiporia</taxon>
    </lineage>
</organism>
<keyword evidence="1" id="KW-1133">Transmembrane helix</keyword>
<protein>
    <recommendedName>
        <fullName evidence="2">DUF6533 domain-containing protein</fullName>
    </recommendedName>
</protein>
<keyword evidence="1" id="KW-0472">Membrane</keyword>
<feature type="transmembrane region" description="Helical" evidence="1">
    <location>
        <begin position="92"/>
        <end position="113"/>
    </location>
</feature>
<dbReference type="AlphaFoldDB" id="A0A2H3JSG8"/>
<evidence type="ECO:0000259" key="2">
    <source>
        <dbReference type="Pfam" id="PF20151"/>
    </source>
</evidence>
<gene>
    <name evidence="3" type="ORF">WOLCODRAFT_110390</name>
</gene>
<evidence type="ECO:0000313" key="3">
    <source>
        <dbReference type="EMBL" id="PCH38977.1"/>
    </source>
</evidence>
<reference evidence="3 4" key="1">
    <citation type="journal article" date="2012" name="Science">
        <title>The Paleozoic origin of enzymatic lignin decomposition reconstructed from 31 fungal genomes.</title>
        <authorList>
            <person name="Floudas D."/>
            <person name="Binder M."/>
            <person name="Riley R."/>
            <person name="Barry K."/>
            <person name="Blanchette R.A."/>
            <person name="Henrissat B."/>
            <person name="Martinez A.T."/>
            <person name="Otillar R."/>
            <person name="Spatafora J.W."/>
            <person name="Yadav J.S."/>
            <person name="Aerts A."/>
            <person name="Benoit I."/>
            <person name="Boyd A."/>
            <person name="Carlson A."/>
            <person name="Copeland A."/>
            <person name="Coutinho P.M."/>
            <person name="de Vries R.P."/>
            <person name="Ferreira P."/>
            <person name="Findley K."/>
            <person name="Foster B."/>
            <person name="Gaskell J."/>
            <person name="Glotzer D."/>
            <person name="Gorecki P."/>
            <person name="Heitman J."/>
            <person name="Hesse C."/>
            <person name="Hori C."/>
            <person name="Igarashi K."/>
            <person name="Jurgens J.A."/>
            <person name="Kallen N."/>
            <person name="Kersten P."/>
            <person name="Kohler A."/>
            <person name="Kuees U."/>
            <person name="Kumar T.K.A."/>
            <person name="Kuo A."/>
            <person name="LaButti K."/>
            <person name="Larrondo L.F."/>
            <person name="Lindquist E."/>
            <person name="Ling A."/>
            <person name="Lombard V."/>
            <person name="Lucas S."/>
            <person name="Lundell T."/>
            <person name="Martin R."/>
            <person name="McLaughlin D.J."/>
            <person name="Morgenstern I."/>
            <person name="Morin E."/>
            <person name="Murat C."/>
            <person name="Nagy L.G."/>
            <person name="Nolan M."/>
            <person name="Ohm R.A."/>
            <person name="Patyshakuliyeva A."/>
            <person name="Rokas A."/>
            <person name="Ruiz-Duenas F.J."/>
            <person name="Sabat G."/>
            <person name="Salamov A."/>
            <person name="Samejima M."/>
            <person name="Schmutz J."/>
            <person name="Slot J.C."/>
            <person name="St John F."/>
            <person name="Stenlid J."/>
            <person name="Sun H."/>
            <person name="Sun S."/>
            <person name="Syed K."/>
            <person name="Tsang A."/>
            <person name="Wiebenga A."/>
            <person name="Young D."/>
            <person name="Pisabarro A."/>
            <person name="Eastwood D.C."/>
            <person name="Martin F."/>
            <person name="Cullen D."/>
            <person name="Grigoriev I.V."/>
            <person name="Hibbett D.S."/>
        </authorList>
    </citation>
    <scope>NUCLEOTIDE SEQUENCE [LARGE SCALE GENOMIC DNA]</scope>
    <source>
        <strain evidence="3 4">MD-104</strain>
    </source>
</reference>
<dbReference type="Proteomes" id="UP000218811">
    <property type="component" value="Unassembled WGS sequence"/>
</dbReference>
<name>A0A2H3JSG8_WOLCO</name>
<evidence type="ECO:0000256" key="1">
    <source>
        <dbReference type="SAM" id="Phobius"/>
    </source>
</evidence>
<sequence length="201" mass="22884">MIARWHSWRTTINCKSSIYSRLLHVRLPTLQRCRRLLHCCRGRQVYSFHVAVARRILIGATALLLYECAIILHREVYCMWRSGINRSTAIFLLNRCIILFMAIMCVMDLPFWTTLIVLDGLIDDASGAMWAVFSSLRVYAVCERRWSPAVLTTILGFAPVAMNLAYQATSSLTVDDGTIQQLVKISDSAQLKSEYWSCTVG</sequence>
<accession>A0A2H3JSG8</accession>
<evidence type="ECO:0000313" key="4">
    <source>
        <dbReference type="Proteomes" id="UP000218811"/>
    </source>
</evidence>
<dbReference type="OrthoDB" id="2742807at2759"/>
<dbReference type="InterPro" id="IPR045340">
    <property type="entry name" value="DUF6533"/>
</dbReference>